<proteinExistence type="predicted"/>
<reference evidence="1 2" key="1">
    <citation type="submission" date="2019-07" db="EMBL/GenBank/DDBJ databases">
        <authorList>
            <person name="Jastrzebski P J."/>
            <person name="Paukszto L."/>
            <person name="Jastrzebski P J."/>
        </authorList>
    </citation>
    <scope>NUCLEOTIDE SEQUENCE [LARGE SCALE GENOMIC DNA]</scope>
    <source>
        <strain evidence="1 2">WMS-il1</strain>
    </source>
</reference>
<organism evidence="1 2">
    <name type="scientific">Hymenolepis diminuta</name>
    <name type="common">Rat tapeworm</name>
    <dbReference type="NCBI Taxonomy" id="6216"/>
    <lineage>
        <taxon>Eukaryota</taxon>
        <taxon>Metazoa</taxon>
        <taxon>Spiralia</taxon>
        <taxon>Lophotrochozoa</taxon>
        <taxon>Platyhelminthes</taxon>
        <taxon>Cestoda</taxon>
        <taxon>Eucestoda</taxon>
        <taxon>Cyclophyllidea</taxon>
        <taxon>Hymenolepididae</taxon>
        <taxon>Hymenolepis</taxon>
    </lineage>
</organism>
<gene>
    <name evidence="1" type="ORF">WMSIL1_LOCUS2625</name>
</gene>
<keyword evidence="2" id="KW-1185">Reference proteome</keyword>
<sequence>MTIHRKKKRFGWEMAPPPTRFVRNQQATACDLLFFTMFSRTLSTFFRPNHNR</sequence>
<protein>
    <submittedName>
        <fullName evidence="1">Uncharacterized protein</fullName>
    </submittedName>
</protein>
<evidence type="ECO:0000313" key="2">
    <source>
        <dbReference type="Proteomes" id="UP000321570"/>
    </source>
</evidence>
<dbReference type="Proteomes" id="UP000321570">
    <property type="component" value="Unassembled WGS sequence"/>
</dbReference>
<dbReference type="AlphaFoldDB" id="A0A564Y477"/>
<accession>A0A564Y477</accession>
<dbReference type="EMBL" id="CABIJS010000077">
    <property type="protein sequence ID" value="VUZ42040.1"/>
    <property type="molecule type" value="Genomic_DNA"/>
</dbReference>
<name>A0A564Y477_HYMDI</name>
<evidence type="ECO:0000313" key="1">
    <source>
        <dbReference type="EMBL" id="VUZ42040.1"/>
    </source>
</evidence>